<protein>
    <submittedName>
        <fullName evidence="2">Unnamed protein product</fullName>
    </submittedName>
</protein>
<keyword evidence="3" id="KW-1185">Reference proteome</keyword>
<dbReference type="OrthoDB" id="121728at2759"/>
<name>A0A9W6U0F0_9STRA</name>
<evidence type="ECO:0000313" key="3">
    <source>
        <dbReference type="Proteomes" id="UP001165083"/>
    </source>
</evidence>
<dbReference type="EMBL" id="BSXW01000449">
    <property type="protein sequence ID" value="GMF22723.1"/>
    <property type="molecule type" value="Genomic_DNA"/>
</dbReference>
<feature type="region of interest" description="Disordered" evidence="1">
    <location>
        <begin position="143"/>
        <end position="176"/>
    </location>
</feature>
<accession>A0A9W6U0F0</accession>
<feature type="region of interest" description="Disordered" evidence="1">
    <location>
        <begin position="225"/>
        <end position="247"/>
    </location>
</feature>
<reference evidence="2" key="1">
    <citation type="submission" date="2023-04" db="EMBL/GenBank/DDBJ databases">
        <title>Phytophthora lilii NBRC 32176.</title>
        <authorList>
            <person name="Ichikawa N."/>
            <person name="Sato H."/>
            <person name="Tonouchi N."/>
        </authorList>
    </citation>
    <scope>NUCLEOTIDE SEQUENCE</scope>
    <source>
        <strain evidence="2">NBRC 32176</strain>
    </source>
</reference>
<evidence type="ECO:0000313" key="2">
    <source>
        <dbReference type="EMBL" id="GMF22723.1"/>
    </source>
</evidence>
<feature type="compositionally biased region" description="Low complexity" evidence="1">
    <location>
        <begin position="144"/>
        <end position="153"/>
    </location>
</feature>
<comment type="caution">
    <text evidence="2">The sequence shown here is derived from an EMBL/GenBank/DDBJ whole genome shotgun (WGS) entry which is preliminary data.</text>
</comment>
<feature type="compositionally biased region" description="Basic and acidic residues" evidence="1">
    <location>
        <begin position="229"/>
        <end position="247"/>
    </location>
</feature>
<gene>
    <name evidence="2" type="ORF">Plil01_000910600</name>
</gene>
<dbReference type="AlphaFoldDB" id="A0A9W6U0F0"/>
<organism evidence="2 3">
    <name type="scientific">Phytophthora lilii</name>
    <dbReference type="NCBI Taxonomy" id="2077276"/>
    <lineage>
        <taxon>Eukaryota</taxon>
        <taxon>Sar</taxon>
        <taxon>Stramenopiles</taxon>
        <taxon>Oomycota</taxon>
        <taxon>Peronosporomycetes</taxon>
        <taxon>Peronosporales</taxon>
        <taxon>Peronosporaceae</taxon>
        <taxon>Phytophthora</taxon>
    </lineage>
</organism>
<sequence length="247" mass="27030">MGKSTTSNNTAEKEFAKLEQLLIQTADDVADWLKVSKANLAEYDKRHGLVFINTAKSFMRSDIRGAKDSSSELRHVAYQISKSELPSEKEITAARSQIHTLSDAISQLKKTARAYDKKNLAVKPVTGIIDAVLPGGNYSKTEEISLSSNSTNSESEESWVGEANKGSNNTHSDSFGRSDKVEAVVKTTLRNRFSGFSAIKYQLSVAESSLSPSFAERIMDTMASMSDSLKGDDKFAPRDTEKRSASV</sequence>
<evidence type="ECO:0000256" key="1">
    <source>
        <dbReference type="SAM" id="MobiDB-lite"/>
    </source>
</evidence>
<proteinExistence type="predicted"/>
<dbReference type="Proteomes" id="UP001165083">
    <property type="component" value="Unassembled WGS sequence"/>
</dbReference>